<evidence type="ECO:0000256" key="13">
    <source>
        <dbReference type="SAM" id="MobiDB-lite"/>
    </source>
</evidence>
<dbReference type="Gene3D" id="1.10.1410.10">
    <property type="match status" value="1"/>
</dbReference>
<dbReference type="GO" id="GO:1990817">
    <property type="term" value="F:poly(A) RNA polymerase activity"/>
    <property type="evidence" value="ECO:0007669"/>
    <property type="project" value="UniProtKB-EC"/>
</dbReference>
<keyword evidence="9" id="KW-0547">Nucleotide-binding</keyword>
<dbReference type="AlphaFoldDB" id="A0A7S4AE66"/>
<evidence type="ECO:0000256" key="10">
    <source>
        <dbReference type="ARBA" id="ARBA00022840"/>
    </source>
</evidence>
<dbReference type="GO" id="GO:0005634">
    <property type="term" value="C:nucleus"/>
    <property type="evidence" value="ECO:0007669"/>
    <property type="project" value="UniProtKB-SubCell"/>
</dbReference>
<dbReference type="Pfam" id="PF04928">
    <property type="entry name" value="PAP_central"/>
    <property type="match status" value="1"/>
</dbReference>
<sequence>MQNNPQQPPEHPRQTRQTPISNRHSNSQHPPYQQQHPPYRQNHIHPPPPHLQQYQQHRQFRHRSNNKRNNNTSNSTSNSTSNNNINARPSNSRIHSKKTNHNYNHHNNHPSSDWSVGTNSSGEGSRGRNSTRGPPRRQPPRSRYDNNNAYKNTNDGNYRNSRRDNYTNNHYNNSNTDTSGKMNFTRRRRTSMDLNAYLRARGWSLPEDINTSHRDVDNLDYRHHFQSDAANNTNANANANTNANNSNSDSDSNSNSNSAGATISSSHTNTDTTRAVPRECETVRKRALKLLEATMCRWAASIEKNTTDAWRQPRVTLVTFGSYRLRAYRQDSDIDLLALCPPACTRDEFFTSLVKMMEAEDAIGDVHPIASAYTPVLKFTIYGIHFDVLFGRASGKTNIEKLTRHQLLSPSPFEETNANANPSMKRGRGTKLVDEDSTGNNKGDVAVAVDVPLLQEFKIEDSFLIGMEDDSEVRSANGVRVTQFIMEYVPRPDHFRLVLCAVKEWASLRGIYSNVVGFLGGVNWAIMVAYVCKKYPKQQPSTLLCSFFRIFAHWKWPNPVLLSHTPLSMIGGGMRPWDPATNPRDARHVMPIITPVSPRMNSTYNVGIPQQRRITEELKNAERSLDDCDMNWRVLFSPCNFFDKNLANFLQISIRAGDNTDDFTKWLRFCESRLRLLVGALESPEMQVWPYAQVMKREYTPLEPKTVASTVPSTAPSTVPSTDASNSGSSRSLPEALFFIGLSFPKKIETINLQQYTTDFLVNQINPWEGRTPDMDFMISHALQKDLPHDLIRNYVVTKPSPEISNRMFRRTAFNNYNTNNHRAQNHSSSNQVTMATAKARPKNVPLLPSHTRGVTGGDNNSVGRSTYSSIARSMNSSMQSEDEIGAESFDDNGLESRPQSPLGNLIMVEGGPSQPQEANGGTKKQESKQEPSSDKYGDTYKPSPHQIQLYEFLASKTDSLAPCMKSSSAAGDADESCTQSQSDESSTRYPIKKRPRNRPRSGSKASAQSDDA</sequence>
<dbReference type="GO" id="GO:0006397">
    <property type="term" value="P:mRNA processing"/>
    <property type="evidence" value="ECO:0007669"/>
    <property type="project" value="UniProtKB-KW"/>
</dbReference>
<dbReference type="Pfam" id="PF20750">
    <property type="entry name" value="PAP_NTPase"/>
    <property type="match status" value="1"/>
</dbReference>
<feature type="compositionally biased region" description="Basic and acidic residues" evidence="13">
    <location>
        <begin position="924"/>
        <end position="939"/>
    </location>
</feature>
<dbReference type="InterPro" id="IPR043519">
    <property type="entry name" value="NT_sf"/>
</dbReference>
<feature type="compositionally biased region" description="Low complexity" evidence="13">
    <location>
        <begin position="24"/>
        <end position="41"/>
    </location>
</feature>
<dbReference type="GO" id="GO:0031123">
    <property type="term" value="P:RNA 3'-end processing"/>
    <property type="evidence" value="ECO:0007669"/>
    <property type="project" value="InterPro"/>
</dbReference>
<evidence type="ECO:0000259" key="14">
    <source>
        <dbReference type="Pfam" id="PF04926"/>
    </source>
</evidence>
<dbReference type="Gene3D" id="3.30.460.10">
    <property type="entry name" value="Beta Polymerase, domain 2"/>
    <property type="match status" value="1"/>
</dbReference>
<evidence type="ECO:0000256" key="6">
    <source>
        <dbReference type="ARBA" id="ARBA00022664"/>
    </source>
</evidence>
<evidence type="ECO:0000256" key="2">
    <source>
        <dbReference type="ARBA" id="ARBA00001946"/>
    </source>
</evidence>
<dbReference type="InterPro" id="IPR007010">
    <property type="entry name" value="PolA_pol_RNA-bd_dom"/>
</dbReference>
<evidence type="ECO:0000256" key="9">
    <source>
        <dbReference type="ARBA" id="ARBA00022741"/>
    </source>
</evidence>
<evidence type="ECO:0000256" key="1">
    <source>
        <dbReference type="ARBA" id="ARBA00001936"/>
    </source>
</evidence>
<feature type="compositionally biased region" description="Acidic residues" evidence="13">
    <location>
        <begin position="881"/>
        <end position="894"/>
    </location>
</feature>
<comment type="similarity">
    <text evidence="4">Belongs to the poly(A) polymerase family.</text>
</comment>
<reference evidence="17" key="1">
    <citation type="submission" date="2021-01" db="EMBL/GenBank/DDBJ databases">
        <authorList>
            <person name="Corre E."/>
            <person name="Pelletier E."/>
            <person name="Niang G."/>
            <person name="Scheremetjew M."/>
            <person name="Finn R."/>
            <person name="Kale V."/>
            <person name="Holt S."/>
            <person name="Cochrane G."/>
            <person name="Meng A."/>
            <person name="Brown T."/>
            <person name="Cohen L."/>
        </authorList>
    </citation>
    <scope>NUCLEOTIDE SEQUENCE</scope>
    <source>
        <strain evidence="17">10249 10 AB</strain>
    </source>
</reference>
<feature type="compositionally biased region" description="Polar residues" evidence="13">
    <location>
        <begin position="145"/>
        <end position="159"/>
    </location>
</feature>
<gene>
    <name evidence="17" type="ORF">PAUS00366_LOCUS5455</name>
</gene>
<feature type="compositionally biased region" description="Polar residues" evidence="13">
    <location>
        <begin position="707"/>
        <end position="731"/>
    </location>
</feature>
<feature type="compositionally biased region" description="Low complexity" evidence="13">
    <location>
        <begin position="67"/>
        <end position="86"/>
    </location>
</feature>
<feature type="compositionally biased region" description="Low complexity" evidence="13">
    <location>
        <begin position="117"/>
        <end position="133"/>
    </location>
</feature>
<feature type="compositionally biased region" description="Low complexity" evidence="13">
    <location>
        <begin position="166"/>
        <end position="179"/>
    </location>
</feature>
<evidence type="ECO:0000256" key="11">
    <source>
        <dbReference type="ARBA" id="ARBA00022842"/>
    </source>
</evidence>
<evidence type="ECO:0000313" key="17">
    <source>
        <dbReference type="EMBL" id="CAE0712703.1"/>
    </source>
</evidence>
<dbReference type="InterPro" id="IPR007012">
    <property type="entry name" value="PolA_pol_cen_dom"/>
</dbReference>
<evidence type="ECO:0000259" key="15">
    <source>
        <dbReference type="Pfam" id="PF04928"/>
    </source>
</evidence>
<keyword evidence="7" id="KW-0808">Transferase</keyword>
<name>A0A7S4AE66_9STRA</name>
<proteinExistence type="inferred from homology"/>
<protein>
    <recommendedName>
        <fullName evidence="5">polynucleotide adenylyltransferase</fullName>
        <ecNumber evidence="5">2.7.7.19</ecNumber>
    </recommendedName>
</protein>
<evidence type="ECO:0000256" key="4">
    <source>
        <dbReference type="ARBA" id="ARBA00010912"/>
    </source>
</evidence>
<comment type="cofactor">
    <cofactor evidence="2">
        <name>Mg(2+)</name>
        <dbReference type="ChEBI" id="CHEBI:18420"/>
    </cofactor>
</comment>
<dbReference type="InterPro" id="IPR048840">
    <property type="entry name" value="PolA_pol_NTPase"/>
</dbReference>
<dbReference type="Gene3D" id="3.30.70.590">
    <property type="entry name" value="Poly(A) polymerase predicted RNA binding domain"/>
    <property type="match status" value="1"/>
</dbReference>
<evidence type="ECO:0000256" key="12">
    <source>
        <dbReference type="ARBA" id="ARBA00023242"/>
    </source>
</evidence>
<dbReference type="EMBL" id="HBIX01006944">
    <property type="protein sequence ID" value="CAE0712703.1"/>
    <property type="molecule type" value="Transcribed_RNA"/>
</dbReference>
<feature type="region of interest" description="Disordered" evidence="13">
    <location>
        <begin position="844"/>
        <end position="945"/>
    </location>
</feature>
<comment type="cofactor">
    <cofactor evidence="1">
        <name>Mn(2+)</name>
        <dbReference type="ChEBI" id="CHEBI:29035"/>
    </cofactor>
</comment>
<dbReference type="SUPFAM" id="SSF55003">
    <property type="entry name" value="PAP/Archaeal CCA-adding enzyme, C-terminal domain"/>
    <property type="match status" value="1"/>
</dbReference>
<feature type="compositionally biased region" description="Basic residues" evidence="13">
    <location>
        <begin position="991"/>
        <end position="1002"/>
    </location>
</feature>
<keyword evidence="12" id="KW-0539">Nucleus</keyword>
<organism evidence="17">
    <name type="scientific">Pseudo-nitzschia australis</name>
    <dbReference type="NCBI Taxonomy" id="44445"/>
    <lineage>
        <taxon>Eukaryota</taxon>
        <taxon>Sar</taxon>
        <taxon>Stramenopiles</taxon>
        <taxon>Ochrophyta</taxon>
        <taxon>Bacillariophyta</taxon>
        <taxon>Bacillariophyceae</taxon>
        <taxon>Bacillariophycidae</taxon>
        <taxon>Bacillariales</taxon>
        <taxon>Bacillariaceae</taxon>
        <taxon>Pseudo-nitzschia</taxon>
    </lineage>
</organism>
<dbReference type="EC" id="2.7.7.19" evidence="5"/>
<feature type="compositionally biased region" description="Low complexity" evidence="13">
    <location>
        <begin position="231"/>
        <end position="266"/>
    </location>
</feature>
<dbReference type="SUPFAM" id="SSF81631">
    <property type="entry name" value="PAP/OAS1 substrate-binding domain"/>
    <property type="match status" value="1"/>
</dbReference>
<evidence type="ECO:0000256" key="5">
    <source>
        <dbReference type="ARBA" id="ARBA00012388"/>
    </source>
</evidence>
<feature type="region of interest" description="Disordered" evidence="13">
    <location>
        <begin position="963"/>
        <end position="1013"/>
    </location>
</feature>
<dbReference type="GO" id="GO:0046872">
    <property type="term" value="F:metal ion binding"/>
    <property type="evidence" value="ECO:0007669"/>
    <property type="project" value="UniProtKB-KW"/>
</dbReference>
<keyword evidence="6" id="KW-0507">mRNA processing</keyword>
<feature type="domain" description="Poly(A) polymerase nucleotidyltransferase" evidence="16">
    <location>
        <begin position="282"/>
        <end position="396"/>
    </location>
</feature>
<dbReference type="FunFam" id="1.10.1410.10:FF:000001">
    <property type="entry name" value="Putative poly(A) polymerase gamma"/>
    <property type="match status" value="1"/>
</dbReference>
<feature type="compositionally biased region" description="Polar residues" evidence="13">
    <location>
        <begin position="858"/>
        <end position="880"/>
    </location>
</feature>
<evidence type="ECO:0000256" key="8">
    <source>
        <dbReference type="ARBA" id="ARBA00022723"/>
    </source>
</evidence>
<feature type="region of interest" description="Disordered" evidence="13">
    <location>
        <begin position="1"/>
        <end position="187"/>
    </location>
</feature>
<feature type="domain" description="Poly(A) polymerase RNA-binding" evidence="14">
    <location>
        <begin position="641"/>
        <end position="792"/>
    </location>
</feature>
<dbReference type="SUPFAM" id="SSF81301">
    <property type="entry name" value="Nucleotidyltransferase"/>
    <property type="match status" value="1"/>
</dbReference>
<dbReference type="Pfam" id="PF04926">
    <property type="entry name" value="PAP_RNA-bind"/>
    <property type="match status" value="1"/>
</dbReference>
<feature type="compositionally biased region" description="Polar residues" evidence="13">
    <location>
        <begin position="412"/>
        <end position="422"/>
    </location>
</feature>
<keyword evidence="11" id="KW-0460">Magnesium</keyword>
<accession>A0A7S4AE66</accession>
<feature type="compositionally biased region" description="Basic residues" evidence="13">
    <location>
        <begin position="94"/>
        <end position="108"/>
    </location>
</feature>
<dbReference type="GO" id="GO:0003723">
    <property type="term" value="F:RNA binding"/>
    <property type="evidence" value="ECO:0007669"/>
    <property type="project" value="InterPro"/>
</dbReference>
<feature type="compositionally biased region" description="Polar residues" evidence="13">
    <location>
        <begin position="1004"/>
        <end position="1013"/>
    </location>
</feature>
<keyword evidence="8" id="KW-0479">Metal-binding</keyword>
<evidence type="ECO:0000256" key="7">
    <source>
        <dbReference type="ARBA" id="ARBA00022679"/>
    </source>
</evidence>
<dbReference type="InterPro" id="IPR011068">
    <property type="entry name" value="NuclTrfase_I-like_C"/>
</dbReference>
<dbReference type="PANTHER" id="PTHR10682">
    <property type="entry name" value="POLY A POLYMERASE"/>
    <property type="match status" value="1"/>
</dbReference>
<evidence type="ECO:0000259" key="16">
    <source>
        <dbReference type="Pfam" id="PF20750"/>
    </source>
</evidence>
<comment type="subcellular location">
    <subcellularLocation>
        <location evidence="3">Nucleus</location>
    </subcellularLocation>
</comment>
<feature type="domain" description="Poly(A) polymerase central" evidence="15">
    <location>
        <begin position="494"/>
        <end position="637"/>
    </location>
</feature>
<feature type="region of interest" description="Disordered" evidence="13">
    <location>
        <begin position="706"/>
        <end position="731"/>
    </location>
</feature>
<dbReference type="PANTHER" id="PTHR10682:SF10">
    <property type="entry name" value="POLYNUCLEOTIDE ADENYLYLTRANSFERASE"/>
    <property type="match status" value="1"/>
</dbReference>
<feature type="region of interest" description="Disordered" evidence="13">
    <location>
        <begin position="412"/>
        <end position="437"/>
    </location>
</feature>
<keyword evidence="10" id="KW-0067">ATP-binding</keyword>
<feature type="region of interest" description="Disordered" evidence="13">
    <location>
        <begin position="231"/>
        <end position="278"/>
    </location>
</feature>
<feature type="compositionally biased region" description="Polar residues" evidence="13">
    <location>
        <begin position="977"/>
        <end position="989"/>
    </location>
</feature>
<dbReference type="GO" id="GO:0005524">
    <property type="term" value="F:ATP binding"/>
    <property type="evidence" value="ECO:0007669"/>
    <property type="project" value="UniProtKB-KW"/>
</dbReference>
<dbReference type="CDD" id="cd05402">
    <property type="entry name" value="NT_PAP_TUTase"/>
    <property type="match status" value="1"/>
</dbReference>
<evidence type="ECO:0000256" key="3">
    <source>
        <dbReference type="ARBA" id="ARBA00004123"/>
    </source>
</evidence>